<comment type="similarity">
    <text evidence="1 2">Belongs to the cytochrome P450 family.</text>
</comment>
<accession>A0ABW1G760</accession>
<evidence type="ECO:0000256" key="2">
    <source>
        <dbReference type="RuleBase" id="RU000461"/>
    </source>
</evidence>
<dbReference type="PANTHER" id="PTHR46696:SF1">
    <property type="entry name" value="CYTOCHROME P450 YJIB-RELATED"/>
    <property type="match status" value="1"/>
</dbReference>
<keyword evidence="2" id="KW-0349">Heme</keyword>
<evidence type="ECO:0000313" key="3">
    <source>
        <dbReference type="EMBL" id="MFC5910213.1"/>
    </source>
</evidence>
<dbReference type="PANTHER" id="PTHR46696">
    <property type="entry name" value="P450, PUTATIVE (EUROFUNG)-RELATED"/>
    <property type="match status" value="1"/>
</dbReference>
<dbReference type="CDD" id="cd11029">
    <property type="entry name" value="CYP107-like"/>
    <property type="match status" value="1"/>
</dbReference>
<evidence type="ECO:0000313" key="4">
    <source>
        <dbReference type="Proteomes" id="UP001596174"/>
    </source>
</evidence>
<reference evidence="4" key="1">
    <citation type="journal article" date="2019" name="Int. J. Syst. Evol. Microbiol.">
        <title>The Global Catalogue of Microorganisms (GCM) 10K type strain sequencing project: providing services to taxonomists for standard genome sequencing and annotation.</title>
        <authorList>
            <consortium name="The Broad Institute Genomics Platform"/>
            <consortium name="The Broad Institute Genome Sequencing Center for Infectious Disease"/>
            <person name="Wu L."/>
            <person name="Ma J."/>
        </authorList>
    </citation>
    <scope>NUCLEOTIDE SEQUENCE [LARGE SCALE GENOMIC DNA]</scope>
    <source>
        <strain evidence="4">JCM 4816</strain>
    </source>
</reference>
<organism evidence="3 4">
    <name type="scientific">Streptacidiphilus monticola</name>
    <dbReference type="NCBI Taxonomy" id="2161674"/>
    <lineage>
        <taxon>Bacteria</taxon>
        <taxon>Bacillati</taxon>
        <taxon>Actinomycetota</taxon>
        <taxon>Actinomycetes</taxon>
        <taxon>Kitasatosporales</taxon>
        <taxon>Streptomycetaceae</taxon>
        <taxon>Streptacidiphilus</taxon>
    </lineage>
</organism>
<dbReference type="PRINTS" id="PR00359">
    <property type="entry name" value="BP450"/>
</dbReference>
<dbReference type="EMBL" id="JBHSQJ010000103">
    <property type="protein sequence ID" value="MFC5910213.1"/>
    <property type="molecule type" value="Genomic_DNA"/>
</dbReference>
<keyword evidence="2" id="KW-0479">Metal-binding</keyword>
<dbReference type="Pfam" id="PF00067">
    <property type="entry name" value="p450"/>
    <property type="match status" value="1"/>
</dbReference>
<dbReference type="SUPFAM" id="SSF48264">
    <property type="entry name" value="Cytochrome P450"/>
    <property type="match status" value="1"/>
</dbReference>
<keyword evidence="2" id="KW-0560">Oxidoreductase</keyword>
<dbReference type="InterPro" id="IPR001128">
    <property type="entry name" value="Cyt_P450"/>
</dbReference>
<dbReference type="PROSITE" id="PS00086">
    <property type="entry name" value="CYTOCHROME_P450"/>
    <property type="match status" value="1"/>
</dbReference>
<dbReference type="Gene3D" id="1.10.630.10">
    <property type="entry name" value="Cytochrome P450"/>
    <property type="match status" value="1"/>
</dbReference>
<keyword evidence="2" id="KW-0503">Monooxygenase</keyword>
<gene>
    <name evidence="3" type="ORF">ACFP3V_23700</name>
</gene>
<protein>
    <submittedName>
        <fullName evidence="3">Cytochrome P450</fullName>
    </submittedName>
</protein>
<dbReference type="RefSeq" id="WP_380586964.1">
    <property type="nucleotide sequence ID" value="NZ_JBHSQJ010000103.1"/>
</dbReference>
<sequence length="410" mass="43158">MSAALPLVNDLAFKREAHARFAELRERGPVHHVTQPNGLDLYLVVGYDAARTALAHPDLGKDPVIAAAKLESAGVTVYQGGGRGLGANMLMADGADHTRLRGPVAKAFTPRRIESLRPRVQQITDALLDAVEARAAAGHEVDLVAEFTAPLPVTVICELLGVPLAAQDDFRRWTQAALNGGSAVPGEEARAGAVALNGYLAELIAEKRKQPGDDLLSALVAISDADGGALSEAELLGTAVILVVAGHETTVNLLGNALAALLDRPDQARLLRERPELLPGAVEEFLRWDAPVEQSTMRFARRDVELAGAVVPAGSVVVVALAAAGRDERAAADPATLDVTRTDGRHLSFGHGIHYCLGAPLARLEGEIALGTVLRRLPGLRLRCAYGELDWTPAGIMHGPLALPAVLAEV</sequence>
<dbReference type="InterPro" id="IPR036396">
    <property type="entry name" value="Cyt_P450_sf"/>
</dbReference>
<dbReference type="InterPro" id="IPR002397">
    <property type="entry name" value="Cyt_P450_B"/>
</dbReference>
<keyword evidence="2" id="KW-0408">Iron</keyword>
<evidence type="ECO:0000256" key="1">
    <source>
        <dbReference type="ARBA" id="ARBA00010617"/>
    </source>
</evidence>
<comment type="caution">
    <text evidence="3">The sequence shown here is derived from an EMBL/GenBank/DDBJ whole genome shotgun (WGS) entry which is preliminary data.</text>
</comment>
<keyword evidence="4" id="KW-1185">Reference proteome</keyword>
<name>A0ABW1G760_9ACTN</name>
<dbReference type="Proteomes" id="UP001596174">
    <property type="component" value="Unassembled WGS sequence"/>
</dbReference>
<dbReference type="InterPro" id="IPR017972">
    <property type="entry name" value="Cyt_P450_CS"/>
</dbReference>
<proteinExistence type="inferred from homology"/>